<gene>
    <name evidence="1" type="ORF">SAMN05443668_103661</name>
</gene>
<evidence type="ECO:0000313" key="1">
    <source>
        <dbReference type="EMBL" id="SHN20689.1"/>
    </source>
</evidence>
<protein>
    <submittedName>
        <fullName evidence="1">Uncharacterized protein</fullName>
    </submittedName>
</protein>
<dbReference type="OrthoDB" id="3612780at2"/>
<dbReference type="Proteomes" id="UP000184440">
    <property type="component" value="Unassembled WGS sequence"/>
</dbReference>
<dbReference type="AlphaFoldDB" id="A0A1M7PT85"/>
<reference evidence="1 2" key="1">
    <citation type="submission" date="2016-11" db="EMBL/GenBank/DDBJ databases">
        <authorList>
            <person name="Jaros S."/>
            <person name="Januszkiewicz K."/>
            <person name="Wedrychowicz H."/>
        </authorList>
    </citation>
    <scope>NUCLEOTIDE SEQUENCE [LARGE SCALE GENOMIC DNA]</scope>
    <source>
        <strain evidence="1 2">DSM 46144</strain>
    </source>
</reference>
<name>A0A1M7PT85_9ACTN</name>
<evidence type="ECO:0000313" key="2">
    <source>
        <dbReference type="Proteomes" id="UP000184440"/>
    </source>
</evidence>
<keyword evidence="2" id="KW-1185">Reference proteome</keyword>
<organism evidence="1 2">
    <name type="scientific">Cryptosporangium aurantiacum</name>
    <dbReference type="NCBI Taxonomy" id="134849"/>
    <lineage>
        <taxon>Bacteria</taxon>
        <taxon>Bacillati</taxon>
        <taxon>Actinomycetota</taxon>
        <taxon>Actinomycetes</taxon>
        <taxon>Cryptosporangiales</taxon>
        <taxon>Cryptosporangiaceae</taxon>
        <taxon>Cryptosporangium</taxon>
    </lineage>
</organism>
<sequence length="331" mass="36584">MTIYSWHRTRGKVQILASSVGPEGVSSVTVTSVDEESTAAPLVDALNRISATATIPLGVRDERERRFDSYPRDHLRALVDSQYRDTLLVGSHSLWYEFVKLHLHGALTDLDEALRTMPAPVRTAVQDELVAEHGALLVELAEYEGAPAPDYTGPIRRWDDDYPFVPHAGGMPALSNRTRKGFDRWEKGLSAEDLAEAVDHLRMLFDVAHSSTNENLQFDEVDFSIFVEPVGEGRTLFLTIDAPKSGTERDRWTVSISRWDNDLEDDGGASGDSVLDCVLPAVPSREELVAVVDALTDQQTLETWAHTAVGAALPGTSFTVTRRYLEVVHTS</sequence>
<accession>A0A1M7PT85</accession>
<dbReference type="EMBL" id="FRCS01000003">
    <property type="protein sequence ID" value="SHN20689.1"/>
    <property type="molecule type" value="Genomic_DNA"/>
</dbReference>
<dbReference type="RefSeq" id="WP_073256930.1">
    <property type="nucleotide sequence ID" value="NZ_FRCS01000003.1"/>
</dbReference>
<proteinExistence type="predicted"/>